<evidence type="ECO:0000313" key="10">
    <source>
        <dbReference type="EMBL" id="GMH58449.1"/>
    </source>
</evidence>
<dbReference type="GO" id="GO:0016020">
    <property type="term" value="C:membrane"/>
    <property type="evidence" value="ECO:0007669"/>
    <property type="project" value="InterPro"/>
</dbReference>
<name>A0A9W6ZXV9_9STRA</name>
<feature type="transmembrane region" description="Helical" evidence="9">
    <location>
        <begin position="587"/>
        <end position="613"/>
    </location>
</feature>
<evidence type="ECO:0000256" key="7">
    <source>
        <dbReference type="PIRSR" id="PIRSR601577-2"/>
    </source>
</evidence>
<dbReference type="SUPFAM" id="SSF55486">
    <property type="entry name" value="Metalloproteases ('zincins'), catalytic domain"/>
    <property type="match status" value="1"/>
</dbReference>
<evidence type="ECO:0000256" key="9">
    <source>
        <dbReference type="SAM" id="Phobius"/>
    </source>
</evidence>
<feature type="compositionally biased region" description="Basic and acidic residues" evidence="8">
    <location>
        <begin position="904"/>
        <end position="920"/>
    </location>
</feature>
<dbReference type="GO" id="GO:0007155">
    <property type="term" value="P:cell adhesion"/>
    <property type="evidence" value="ECO:0007669"/>
    <property type="project" value="InterPro"/>
</dbReference>
<dbReference type="AlphaFoldDB" id="A0A9W6ZXV9"/>
<sequence>MGVTLESHELDALNTLRERRMSDVPPEDVGWSHRNPVPAVIPESLRLKRVLENHGIPMDSGRVDVDVVRGILGPLRERLGRGLEEVDPEGISTSTLSWANTEPLKIEVNWSNMSPDTAKPFTTCFAIGDWSFSGAMNPGNPPPHNSPEYPVCDYSNYDVFATENVACWYQCGASDILNSQRLNWLKQNVNEAVRVLETIYRIPKMSSPLAFTKTRMADFSNNVLGWTNLEVCGAATFAYCDTLMPETYCTDGVPNGGNVVLNMVYKPYMWGGALGGSCEFDDRNRPISIGYWMHVSLREKLIDLSGHPNKDYYFVGLSTHEINHGLGFNIGQFLQANIVSLEDVFTEPLDQGTKEDSLWHFKKETRVSQLARVHYNCWDDDAWHGVPLMGAVEGGRDSHQNSFVLLEDVESYGPDFNLNTPFTLAALEDTGHYLANYSRSDFPNWGAYQGCDFITTRCRVRGGGEYNSFYEVTGGDNSECDRDFKTNLDSKYSKCAPTNCGSKSKCHPECAVLRSGNAEEYLKVRPVMNGTDALLGAPDSAGLLDLLEGFVGSELFQILLPIMVWIIIFIVMFILKKIFCANETSMIRFSHLVSGLFIVFGILLFVAAGFLYIYKEVFTGKLSDMGVYILGGCGVFISAQSYMQWKCATGTNKRMFQVTILIANILLVLQLLLMLWIVLYNMNLDQVEDVGGGGGKWDGHSFGIIMKPVESYLCESYRNCCKDPRMFEDDSFVCTTSHEGTTSTLLSDETDPSRSMFCEYISGISSPSSGAVRGISQSGCDVLHNLVMDFNRQECQAEFCQAGVSGYEIFLKMVVASFRRNYYYIMAFVLGLTLLQMEQVRILKDLYYAHKYQKDKEAAALERGEERRQSASSGVRRGTRASGQSGQSRHKDRRASGQSRRKDRRESGQSRQGRQGDRRQSGQSRQGHGHPDVELLQISIDKNEI</sequence>
<feature type="binding site" evidence="7">
    <location>
        <position position="399"/>
    </location>
    <ligand>
        <name>Zn(2+)</name>
        <dbReference type="ChEBI" id="CHEBI:29105"/>
        <note>catalytic</note>
    </ligand>
</feature>
<protein>
    <submittedName>
        <fullName evidence="10">Uncharacterized protein</fullName>
    </submittedName>
</protein>
<reference evidence="10" key="1">
    <citation type="submission" date="2022-07" db="EMBL/GenBank/DDBJ databases">
        <title>Genome analysis of Parmales, a sister group of diatoms, reveals the evolutionary specialization of diatoms from phago-mixotrophs to photoautotrophs.</title>
        <authorList>
            <person name="Ban H."/>
            <person name="Sato S."/>
            <person name="Yoshikawa S."/>
            <person name="Kazumasa Y."/>
            <person name="Nakamura Y."/>
            <person name="Ichinomiya M."/>
            <person name="Saitoh K."/>
            <person name="Sato N."/>
            <person name="Blanc-Mathieu R."/>
            <person name="Endo H."/>
            <person name="Kuwata A."/>
            <person name="Ogata H."/>
        </authorList>
    </citation>
    <scope>NUCLEOTIDE SEQUENCE</scope>
</reference>
<evidence type="ECO:0000256" key="6">
    <source>
        <dbReference type="ARBA" id="ARBA00023049"/>
    </source>
</evidence>
<feature type="transmembrane region" description="Helical" evidence="9">
    <location>
        <begin position="555"/>
        <end position="575"/>
    </location>
</feature>
<evidence type="ECO:0000256" key="4">
    <source>
        <dbReference type="ARBA" id="ARBA00022801"/>
    </source>
</evidence>
<keyword evidence="5 7" id="KW-0862">Zinc</keyword>
<evidence type="ECO:0000313" key="11">
    <source>
        <dbReference type="Proteomes" id="UP001165082"/>
    </source>
</evidence>
<dbReference type="GO" id="GO:0005737">
    <property type="term" value="C:cytoplasm"/>
    <property type="evidence" value="ECO:0007669"/>
    <property type="project" value="TreeGrafter"/>
</dbReference>
<dbReference type="GO" id="GO:0006508">
    <property type="term" value="P:proteolysis"/>
    <property type="evidence" value="ECO:0007669"/>
    <property type="project" value="UniProtKB-KW"/>
</dbReference>
<dbReference type="Gene3D" id="3.90.132.10">
    <property type="entry name" value="Leishmanolysin , domain 2"/>
    <property type="match status" value="1"/>
</dbReference>
<keyword evidence="11" id="KW-1185">Reference proteome</keyword>
<comment type="similarity">
    <text evidence="1">Belongs to the peptidase M8 family.</text>
</comment>
<evidence type="ECO:0000256" key="2">
    <source>
        <dbReference type="ARBA" id="ARBA00022670"/>
    </source>
</evidence>
<keyword evidence="3 7" id="KW-0479">Metal-binding</keyword>
<evidence type="ECO:0000256" key="8">
    <source>
        <dbReference type="SAM" id="MobiDB-lite"/>
    </source>
</evidence>
<dbReference type="OrthoDB" id="527990at2759"/>
<dbReference type="Pfam" id="PF01457">
    <property type="entry name" value="Peptidase_M8"/>
    <property type="match status" value="1"/>
</dbReference>
<gene>
    <name evidence="10" type="ORF">TrRE_jg3818</name>
</gene>
<dbReference type="Proteomes" id="UP001165082">
    <property type="component" value="Unassembled WGS sequence"/>
</dbReference>
<evidence type="ECO:0000256" key="3">
    <source>
        <dbReference type="ARBA" id="ARBA00022723"/>
    </source>
</evidence>
<keyword evidence="2" id="KW-0645">Protease</keyword>
<keyword evidence="9" id="KW-1133">Transmembrane helix</keyword>
<dbReference type="PANTHER" id="PTHR10942:SF0">
    <property type="entry name" value="LEISHMANOLYSIN-LIKE PEPTIDASE"/>
    <property type="match status" value="1"/>
</dbReference>
<dbReference type="GO" id="GO:0046872">
    <property type="term" value="F:metal ion binding"/>
    <property type="evidence" value="ECO:0007669"/>
    <property type="project" value="UniProtKB-KW"/>
</dbReference>
<comment type="cofactor">
    <cofactor evidence="7">
        <name>Zn(2+)</name>
        <dbReference type="ChEBI" id="CHEBI:29105"/>
    </cofactor>
    <text evidence="7">Binds 1 zinc ion per subunit.</text>
</comment>
<feature type="transmembrane region" description="Helical" evidence="9">
    <location>
        <begin position="625"/>
        <end position="643"/>
    </location>
</feature>
<dbReference type="InterPro" id="IPR001577">
    <property type="entry name" value="Peptidase_M8"/>
</dbReference>
<evidence type="ECO:0000256" key="1">
    <source>
        <dbReference type="ARBA" id="ARBA00005860"/>
    </source>
</evidence>
<dbReference type="Gene3D" id="3.10.170.20">
    <property type="match status" value="1"/>
</dbReference>
<feature type="transmembrane region" description="Helical" evidence="9">
    <location>
        <begin position="655"/>
        <end position="679"/>
    </location>
</feature>
<dbReference type="PRINTS" id="PR00782">
    <property type="entry name" value="LSHMANOLYSIN"/>
</dbReference>
<feature type="compositionally biased region" description="Basic and acidic residues" evidence="8">
    <location>
        <begin position="859"/>
        <end position="869"/>
    </location>
</feature>
<keyword evidence="4" id="KW-0378">Hydrolase</keyword>
<dbReference type="EMBL" id="BRXZ01000956">
    <property type="protein sequence ID" value="GMH58449.1"/>
    <property type="molecule type" value="Genomic_DNA"/>
</dbReference>
<comment type="caution">
    <text evidence="10">The sequence shown here is derived from an EMBL/GenBank/DDBJ whole genome shotgun (WGS) entry which is preliminary data.</text>
</comment>
<feature type="compositionally biased region" description="Basic residues" evidence="8">
    <location>
        <begin position="888"/>
        <end position="903"/>
    </location>
</feature>
<dbReference type="GO" id="GO:0004222">
    <property type="term" value="F:metalloendopeptidase activity"/>
    <property type="evidence" value="ECO:0007669"/>
    <property type="project" value="InterPro"/>
</dbReference>
<feature type="region of interest" description="Disordered" evidence="8">
    <location>
        <begin position="859"/>
        <end position="945"/>
    </location>
</feature>
<proteinExistence type="inferred from homology"/>
<keyword evidence="6 7" id="KW-0482">Metalloprotease</keyword>
<organism evidence="10 11">
    <name type="scientific">Triparma retinervis</name>
    <dbReference type="NCBI Taxonomy" id="2557542"/>
    <lineage>
        <taxon>Eukaryota</taxon>
        <taxon>Sar</taxon>
        <taxon>Stramenopiles</taxon>
        <taxon>Ochrophyta</taxon>
        <taxon>Bolidophyceae</taxon>
        <taxon>Parmales</taxon>
        <taxon>Triparmaceae</taxon>
        <taxon>Triparma</taxon>
    </lineage>
</organism>
<evidence type="ECO:0000256" key="5">
    <source>
        <dbReference type="ARBA" id="ARBA00022833"/>
    </source>
</evidence>
<dbReference type="PANTHER" id="PTHR10942">
    <property type="entry name" value="LEISHMANOLYSIN-LIKE PEPTIDASE"/>
    <property type="match status" value="1"/>
</dbReference>
<keyword evidence="9" id="KW-0472">Membrane</keyword>
<accession>A0A9W6ZXV9</accession>
<keyword evidence="9" id="KW-0812">Transmembrane</keyword>